<keyword evidence="9" id="KW-0282">Flagellum</keyword>
<dbReference type="KEGG" id="hbs:IPV69_09745"/>
<dbReference type="AlphaFoldDB" id="A0A7M2X3T0"/>
<protein>
    <recommendedName>
        <fullName evidence="3">Flagellar motor switch protein FliN</fullName>
    </recommendedName>
</protein>
<name>A0A7M2X3T0_9BACT</name>
<dbReference type="GO" id="GO:0071973">
    <property type="term" value="P:bacterial-type flagellum-dependent cell motility"/>
    <property type="evidence" value="ECO:0007669"/>
    <property type="project" value="InterPro"/>
</dbReference>
<keyword evidence="7" id="KW-0472">Membrane</keyword>
<dbReference type="InterPro" id="IPR012826">
    <property type="entry name" value="FliN"/>
</dbReference>
<evidence type="ECO:0000259" key="8">
    <source>
        <dbReference type="Pfam" id="PF01052"/>
    </source>
</evidence>
<comment type="subcellular location">
    <subcellularLocation>
        <location evidence="1">Cell membrane</location>
        <topology evidence="1">Peripheral membrane protein</topology>
        <orientation evidence="1">Cytoplasmic side</orientation>
    </subcellularLocation>
</comment>
<dbReference type="InterPro" id="IPR001172">
    <property type="entry name" value="FliN_T3SS_HrcQb"/>
</dbReference>
<keyword evidence="9" id="KW-0966">Cell projection</keyword>
<sequence>MLRQATFEDPGASGADMSQSGFASGSVAASVDADPFNLPNFNQVIQDAQVSSIDLLRDVELNVKIELGRSRMLVEDVLRLAEGSVVELDKLAGDPVDVFVNERLVARGEVLVLNDNFCVRVNEIVAAAKDEGL</sequence>
<evidence type="ECO:0000313" key="10">
    <source>
        <dbReference type="Proteomes" id="UP000593765"/>
    </source>
</evidence>
<dbReference type="NCBIfam" id="TIGR02480">
    <property type="entry name" value="fliN"/>
    <property type="match status" value="1"/>
</dbReference>
<keyword evidence="9" id="KW-0969">Cilium</keyword>
<dbReference type="EMBL" id="CP063458">
    <property type="protein sequence ID" value="QOV92383.1"/>
    <property type="molecule type" value="Genomic_DNA"/>
</dbReference>
<dbReference type="GO" id="GO:0003774">
    <property type="term" value="F:cytoskeletal motor activity"/>
    <property type="evidence" value="ECO:0007669"/>
    <property type="project" value="InterPro"/>
</dbReference>
<dbReference type="Pfam" id="PF01052">
    <property type="entry name" value="FliMN_C"/>
    <property type="match status" value="1"/>
</dbReference>
<dbReference type="InterPro" id="IPR001543">
    <property type="entry name" value="FliN-like_C"/>
</dbReference>
<dbReference type="GO" id="GO:0009425">
    <property type="term" value="C:bacterial-type flagellum basal body"/>
    <property type="evidence" value="ECO:0007669"/>
    <property type="project" value="InterPro"/>
</dbReference>
<evidence type="ECO:0000256" key="1">
    <source>
        <dbReference type="ARBA" id="ARBA00004413"/>
    </source>
</evidence>
<dbReference type="InterPro" id="IPR051469">
    <property type="entry name" value="FliN/MopA/SpaO"/>
</dbReference>
<accession>A0A7M2X3T0</accession>
<dbReference type="GO" id="GO:0006935">
    <property type="term" value="P:chemotaxis"/>
    <property type="evidence" value="ECO:0007669"/>
    <property type="project" value="UniProtKB-KW"/>
</dbReference>
<evidence type="ECO:0000256" key="3">
    <source>
        <dbReference type="ARBA" id="ARBA00021897"/>
    </source>
</evidence>
<proteinExistence type="inferred from homology"/>
<dbReference type="PANTHER" id="PTHR43484:SF1">
    <property type="entry name" value="FLAGELLAR MOTOR SWITCH PROTEIN FLIN"/>
    <property type="match status" value="1"/>
</dbReference>
<keyword evidence="5" id="KW-0145">Chemotaxis</keyword>
<dbReference type="PANTHER" id="PTHR43484">
    <property type="match status" value="1"/>
</dbReference>
<dbReference type="Proteomes" id="UP000593765">
    <property type="component" value="Chromosome"/>
</dbReference>
<dbReference type="PRINTS" id="PR00956">
    <property type="entry name" value="FLGMOTORFLIN"/>
</dbReference>
<evidence type="ECO:0000256" key="5">
    <source>
        <dbReference type="ARBA" id="ARBA00022500"/>
    </source>
</evidence>
<dbReference type="InterPro" id="IPR036429">
    <property type="entry name" value="SpoA-like_sf"/>
</dbReference>
<evidence type="ECO:0000256" key="7">
    <source>
        <dbReference type="ARBA" id="ARBA00023136"/>
    </source>
</evidence>
<comment type="similarity">
    <text evidence="2">Belongs to the FliN/MopA/SpaO family.</text>
</comment>
<keyword evidence="6" id="KW-0283">Flagellar rotation</keyword>
<evidence type="ECO:0000256" key="2">
    <source>
        <dbReference type="ARBA" id="ARBA00009226"/>
    </source>
</evidence>
<evidence type="ECO:0000313" key="9">
    <source>
        <dbReference type="EMBL" id="QOV92383.1"/>
    </source>
</evidence>
<keyword evidence="10" id="KW-1185">Reference proteome</keyword>
<gene>
    <name evidence="9" type="primary">fliN</name>
    <name evidence="9" type="ORF">IPV69_09745</name>
</gene>
<evidence type="ECO:0000256" key="6">
    <source>
        <dbReference type="ARBA" id="ARBA00022779"/>
    </source>
</evidence>
<dbReference type="Gene3D" id="2.30.330.10">
    <property type="entry name" value="SpoA-like"/>
    <property type="match status" value="1"/>
</dbReference>
<evidence type="ECO:0000256" key="4">
    <source>
        <dbReference type="ARBA" id="ARBA00022475"/>
    </source>
</evidence>
<dbReference type="GO" id="GO:0005886">
    <property type="term" value="C:plasma membrane"/>
    <property type="evidence" value="ECO:0007669"/>
    <property type="project" value="UniProtKB-SubCell"/>
</dbReference>
<keyword evidence="4" id="KW-1003">Cell membrane</keyword>
<dbReference type="SUPFAM" id="SSF101801">
    <property type="entry name" value="Surface presentation of antigens (SPOA)"/>
    <property type="match status" value="1"/>
</dbReference>
<reference evidence="9 10" key="1">
    <citation type="submission" date="2020-10" db="EMBL/GenBank/DDBJ databases">
        <title>Wide distribution of Phycisphaera-like planctomycetes from WD2101 soil group in peatlands and genome analysis of the first cultivated representative.</title>
        <authorList>
            <person name="Dedysh S.N."/>
            <person name="Beletsky A.V."/>
            <person name="Ivanova A."/>
            <person name="Kulichevskaya I.S."/>
            <person name="Suzina N.E."/>
            <person name="Philippov D.A."/>
            <person name="Rakitin A.L."/>
            <person name="Mardanov A.V."/>
            <person name="Ravin N.V."/>
        </authorList>
    </citation>
    <scope>NUCLEOTIDE SEQUENCE [LARGE SCALE GENOMIC DNA]</scope>
    <source>
        <strain evidence="9 10">M1803</strain>
    </source>
</reference>
<feature type="domain" description="Flagellar motor switch protein FliN-like C-terminal" evidence="8">
    <location>
        <begin position="55"/>
        <end position="125"/>
    </location>
</feature>
<organism evidence="9 10">
    <name type="scientific">Humisphaera borealis</name>
    <dbReference type="NCBI Taxonomy" id="2807512"/>
    <lineage>
        <taxon>Bacteria</taxon>
        <taxon>Pseudomonadati</taxon>
        <taxon>Planctomycetota</taxon>
        <taxon>Phycisphaerae</taxon>
        <taxon>Tepidisphaerales</taxon>
        <taxon>Tepidisphaeraceae</taxon>
        <taxon>Humisphaera</taxon>
    </lineage>
</organism>